<evidence type="ECO:0000313" key="3">
    <source>
        <dbReference type="Proteomes" id="UP000054018"/>
    </source>
</evidence>
<dbReference type="Proteomes" id="UP000054018">
    <property type="component" value="Unassembled WGS sequence"/>
</dbReference>
<dbReference type="AlphaFoldDB" id="A0A0C9YDL3"/>
<keyword evidence="3" id="KW-1185">Reference proteome</keyword>
<dbReference type="EMBL" id="KN833733">
    <property type="protein sequence ID" value="KIK22905.1"/>
    <property type="molecule type" value="Genomic_DNA"/>
</dbReference>
<protein>
    <submittedName>
        <fullName evidence="2">Uncharacterized protein</fullName>
    </submittedName>
</protein>
<dbReference type="HOGENOM" id="CLU_2278567_0_0_1"/>
<reference evidence="3" key="2">
    <citation type="submission" date="2015-01" db="EMBL/GenBank/DDBJ databases">
        <title>Evolutionary Origins and Diversification of the Mycorrhizal Mutualists.</title>
        <authorList>
            <consortium name="DOE Joint Genome Institute"/>
            <consortium name="Mycorrhizal Genomics Consortium"/>
            <person name="Kohler A."/>
            <person name="Kuo A."/>
            <person name="Nagy L.G."/>
            <person name="Floudas D."/>
            <person name="Copeland A."/>
            <person name="Barry K.W."/>
            <person name="Cichocki N."/>
            <person name="Veneault-Fourrey C."/>
            <person name="LaButti K."/>
            <person name="Lindquist E.A."/>
            <person name="Lipzen A."/>
            <person name="Lundell T."/>
            <person name="Morin E."/>
            <person name="Murat C."/>
            <person name="Riley R."/>
            <person name="Ohm R."/>
            <person name="Sun H."/>
            <person name="Tunlid A."/>
            <person name="Henrissat B."/>
            <person name="Grigoriev I.V."/>
            <person name="Hibbett D.S."/>
            <person name="Martin F."/>
        </authorList>
    </citation>
    <scope>NUCLEOTIDE SEQUENCE [LARGE SCALE GENOMIC DNA]</scope>
    <source>
        <strain evidence="3">441</strain>
    </source>
</reference>
<accession>A0A0C9YDL3</accession>
<name>A0A0C9YDL3_9AGAM</name>
<feature type="compositionally biased region" description="Polar residues" evidence="1">
    <location>
        <begin position="83"/>
        <end position="102"/>
    </location>
</feature>
<proteinExistence type="predicted"/>
<feature type="region of interest" description="Disordered" evidence="1">
    <location>
        <begin position="25"/>
        <end position="102"/>
    </location>
</feature>
<reference evidence="2 3" key="1">
    <citation type="submission" date="2014-04" db="EMBL/GenBank/DDBJ databases">
        <authorList>
            <consortium name="DOE Joint Genome Institute"/>
            <person name="Kuo A."/>
            <person name="Kohler A."/>
            <person name="Costa M.D."/>
            <person name="Nagy L.G."/>
            <person name="Floudas D."/>
            <person name="Copeland A."/>
            <person name="Barry K.W."/>
            <person name="Cichocki N."/>
            <person name="Veneault-Fourrey C."/>
            <person name="LaButti K."/>
            <person name="Lindquist E.A."/>
            <person name="Lipzen A."/>
            <person name="Lundell T."/>
            <person name="Morin E."/>
            <person name="Murat C."/>
            <person name="Sun H."/>
            <person name="Tunlid A."/>
            <person name="Henrissat B."/>
            <person name="Grigoriev I.V."/>
            <person name="Hibbett D.S."/>
            <person name="Martin F."/>
            <person name="Nordberg H.P."/>
            <person name="Cantor M.N."/>
            <person name="Hua S.X."/>
        </authorList>
    </citation>
    <scope>NUCLEOTIDE SEQUENCE [LARGE SCALE GENOMIC DNA]</scope>
    <source>
        <strain evidence="2 3">441</strain>
    </source>
</reference>
<evidence type="ECO:0000313" key="2">
    <source>
        <dbReference type="EMBL" id="KIK22905.1"/>
    </source>
</evidence>
<organism evidence="2 3">
    <name type="scientific">Pisolithus microcarpus 441</name>
    <dbReference type="NCBI Taxonomy" id="765257"/>
    <lineage>
        <taxon>Eukaryota</taxon>
        <taxon>Fungi</taxon>
        <taxon>Dikarya</taxon>
        <taxon>Basidiomycota</taxon>
        <taxon>Agaricomycotina</taxon>
        <taxon>Agaricomycetes</taxon>
        <taxon>Agaricomycetidae</taxon>
        <taxon>Boletales</taxon>
        <taxon>Sclerodermatineae</taxon>
        <taxon>Pisolithaceae</taxon>
        <taxon>Pisolithus</taxon>
    </lineage>
</organism>
<evidence type="ECO:0000256" key="1">
    <source>
        <dbReference type="SAM" id="MobiDB-lite"/>
    </source>
</evidence>
<sequence>MGAATCPKPGGKLTASHVGNVSECTEQLERSDEESDSDLSCRKGVGARRRRTGDGDSNPVRVQDESIPSEPRLPQLGLHDNWCVSTKGSGESTPSATEIFNG</sequence>
<gene>
    <name evidence="2" type="ORF">PISMIDRAFT_477818</name>
</gene>